<name>A0A0G1QDD2_9BACT</name>
<proteinExistence type="predicted"/>
<comment type="caution">
    <text evidence="1">The sequence shown here is derived from an EMBL/GenBank/DDBJ whole genome shotgun (WGS) entry which is preliminary data.</text>
</comment>
<dbReference type="STRING" id="1618589.UX25_C0054G0002"/>
<dbReference type="Proteomes" id="UP000034922">
    <property type="component" value="Unassembled WGS sequence"/>
</dbReference>
<gene>
    <name evidence="1" type="ORF">UX25_C0054G0002</name>
</gene>
<protein>
    <submittedName>
        <fullName evidence="1">Uncharacterized protein</fullName>
    </submittedName>
</protein>
<sequence>MSTTQRQGLSAASVDIPKEFSEPGMEPVLADYLRIANWTRGLHRRLDESGDVRLKRAAEYITILGNRLRFNVRANIRQWAFFSELRTIEGGHPTYRKAMQRVARQLLYVMPFLKPLFTHVGWTKDYGLGRLRGEIKTQEKLF</sequence>
<evidence type="ECO:0000313" key="2">
    <source>
        <dbReference type="Proteomes" id="UP000034922"/>
    </source>
</evidence>
<organism evidence="1 2">
    <name type="scientific">Candidatus Woesebacteria bacterium GW2011_GWC2_45_9</name>
    <dbReference type="NCBI Taxonomy" id="1618589"/>
    <lineage>
        <taxon>Bacteria</taxon>
        <taxon>Candidatus Woeseibacteriota</taxon>
    </lineage>
</organism>
<reference evidence="1 2" key="1">
    <citation type="journal article" date="2015" name="Nature">
        <title>rRNA introns, odd ribosomes, and small enigmatic genomes across a large radiation of phyla.</title>
        <authorList>
            <person name="Brown C.T."/>
            <person name="Hug L.A."/>
            <person name="Thomas B.C."/>
            <person name="Sharon I."/>
            <person name="Castelle C.J."/>
            <person name="Singh A."/>
            <person name="Wilkins M.J."/>
            <person name="Williams K.H."/>
            <person name="Banfield J.F."/>
        </authorList>
    </citation>
    <scope>NUCLEOTIDE SEQUENCE [LARGE SCALE GENOMIC DNA]</scope>
</reference>
<dbReference type="EMBL" id="LCLM01000054">
    <property type="protein sequence ID" value="KKU15758.1"/>
    <property type="molecule type" value="Genomic_DNA"/>
</dbReference>
<dbReference type="AlphaFoldDB" id="A0A0G1QDD2"/>
<evidence type="ECO:0000313" key="1">
    <source>
        <dbReference type="EMBL" id="KKU15758.1"/>
    </source>
</evidence>
<accession>A0A0G1QDD2</accession>